<evidence type="ECO:0000313" key="4">
    <source>
        <dbReference type="Proteomes" id="UP001304650"/>
    </source>
</evidence>
<dbReference type="SUPFAM" id="SSF49785">
    <property type="entry name" value="Galactose-binding domain-like"/>
    <property type="match status" value="1"/>
</dbReference>
<dbReference type="InterPro" id="IPR005084">
    <property type="entry name" value="CBM6"/>
</dbReference>
<feature type="domain" description="CBM6" evidence="2">
    <location>
        <begin position="506"/>
        <end position="639"/>
    </location>
</feature>
<dbReference type="Proteomes" id="UP001304650">
    <property type="component" value="Chromosome"/>
</dbReference>
<feature type="chain" id="PRO_5041687280" evidence="1">
    <location>
        <begin position="30"/>
        <end position="640"/>
    </location>
</feature>
<protein>
    <submittedName>
        <fullName evidence="3">DUF4978 domain-containing protein</fullName>
    </submittedName>
</protein>
<dbReference type="Gene3D" id="2.60.120.260">
    <property type="entry name" value="Galactose-binding domain-like"/>
    <property type="match status" value="1"/>
</dbReference>
<dbReference type="EMBL" id="CP130319">
    <property type="protein sequence ID" value="WNR43452.1"/>
    <property type="molecule type" value="Genomic_DNA"/>
</dbReference>
<dbReference type="Gene3D" id="3.20.20.80">
    <property type="entry name" value="Glycosidases"/>
    <property type="match status" value="1"/>
</dbReference>
<feature type="signal peptide" evidence="1">
    <location>
        <begin position="1"/>
        <end position="29"/>
    </location>
</feature>
<sequence length="640" mass="69692">MRRCKRVLGVVALAAGLSLGGWFPNHAEAAPYTASKLVTNGDGKTYMEVNGNPFLYLGIQNLGRIQTIGNTSLFATPMPESWLENVFEKTQAAGYKTIQIVVRWSEVEPSQQGTYDFHLIDKYIDWANAYGLYLDIVWMGSNSVGGTKLPGYGTSGWRYVAPVWTHDKNKYWGAGTAKFSSEVFSPWLTGTDAENLHNWEKSAVRNLFNHIASYDTNHRTIVFQVNNEPDQHANWTTNKAGVIGRLDDLAAEVKNSNYVVATRVNLTGKELDGDLNTSHIDFNGADPYTTSVNEIANLVLDTANSRMPYVAENNGKFGNVTSLMLTALVNGGFYDTFQLDDHFTDKGLYDPSVSYVNWTLGNIPALRPGGEKVKRLNNAMLQFNRIIAAASKSNMAGFNIETDNPVSSYDAMKIAGGYTIGFSANDSSVALAVNKGNDLFVASDTAGTTTFKTEMQPVSVQKGYMSGSTNQWVSTGNRGYTTNSDGTYSITYNAGEALRITMPSVFLYEAEGLNTLVSSGDSHASFADGSLSGGMGDKFTGDGIGDYIQYTINVPSPGTYEVRVRSKNQVSRGKFQLAINGSNQGNVIDTYSAANSYVEYSLGTYNFTLGGSHTFKFLITGKNVSSTGYTLGLDYIKLVN</sequence>
<dbReference type="AlphaFoldDB" id="A0AA96LLQ2"/>
<gene>
    <name evidence="3" type="ORF">MJB10_20420</name>
</gene>
<keyword evidence="1" id="KW-0732">Signal</keyword>
<keyword evidence="4" id="KW-1185">Reference proteome</keyword>
<dbReference type="SUPFAM" id="SSF51445">
    <property type="entry name" value="(Trans)glycosidases"/>
    <property type="match status" value="1"/>
</dbReference>
<evidence type="ECO:0000259" key="2">
    <source>
        <dbReference type="PROSITE" id="PS51175"/>
    </source>
</evidence>
<dbReference type="InterPro" id="IPR008979">
    <property type="entry name" value="Galactose-bd-like_sf"/>
</dbReference>
<dbReference type="PROSITE" id="PS51175">
    <property type="entry name" value="CBM6"/>
    <property type="match status" value="1"/>
</dbReference>
<reference evidence="3" key="1">
    <citation type="submission" date="2022-02" db="EMBL/GenBank/DDBJ databases">
        <title>Paenibacillus sp. MBLB1832 Whole Genome Shotgun Sequencing.</title>
        <authorList>
            <person name="Hwang C.Y."/>
            <person name="Cho E.-S."/>
            <person name="Seo M.-J."/>
        </authorList>
    </citation>
    <scope>NUCLEOTIDE SEQUENCE</scope>
    <source>
        <strain evidence="3">MBLB1832</strain>
    </source>
</reference>
<proteinExistence type="predicted"/>
<dbReference type="RefSeq" id="WP_314797715.1">
    <property type="nucleotide sequence ID" value="NZ_CP130319.1"/>
</dbReference>
<accession>A0AA96LLQ2</accession>
<dbReference type="KEGG" id="proo:MJB10_20420"/>
<evidence type="ECO:0000313" key="3">
    <source>
        <dbReference type="EMBL" id="WNR43452.1"/>
    </source>
</evidence>
<name>A0AA96LLQ2_9BACL</name>
<dbReference type="GO" id="GO:0030246">
    <property type="term" value="F:carbohydrate binding"/>
    <property type="evidence" value="ECO:0007669"/>
    <property type="project" value="InterPro"/>
</dbReference>
<dbReference type="InterPro" id="IPR017853">
    <property type="entry name" value="GH"/>
</dbReference>
<evidence type="ECO:0000256" key="1">
    <source>
        <dbReference type="SAM" id="SignalP"/>
    </source>
</evidence>
<organism evidence="3 4">
    <name type="scientific">Paenibacillus roseopurpureus</name>
    <dbReference type="NCBI Taxonomy" id="2918901"/>
    <lineage>
        <taxon>Bacteria</taxon>
        <taxon>Bacillati</taxon>
        <taxon>Bacillota</taxon>
        <taxon>Bacilli</taxon>
        <taxon>Bacillales</taxon>
        <taxon>Paenibacillaceae</taxon>
        <taxon>Paenibacillus</taxon>
    </lineage>
</organism>
<dbReference type="Pfam" id="PF03422">
    <property type="entry name" value="CBM_6"/>
    <property type="match status" value="1"/>
</dbReference>